<dbReference type="EMBL" id="PSQE01000004">
    <property type="protein sequence ID" value="RHN60276.1"/>
    <property type="molecule type" value="Genomic_DNA"/>
</dbReference>
<name>A0A396I3R0_MEDTR</name>
<comment type="caution">
    <text evidence="1">The sequence shown here is derived from an EMBL/GenBank/DDBJ whole genome shotgun (WGS) entry which is preliminary data.</text>
</comment>
<accession>A0A396I3R0</accession>
<gene>
    <name evidence="1" type="ORF">MtrunA17_Chr4g0023971</name>
</gene>
<dbReference type="Proteomes" id="UP000265566">
    <property type="component" value="Chromosome 4"/>
</dbReference>
<sequence length="71" mass="8223">MKAVTVPAESPSTSLSWIDTLPNIYLLLDTKPAPEFIKFEFKEISIMEKMVKSPTWLEEFIKLGRGRQRHT</sequence>
<evidence type="ECO:0000313" key="1">
    <source>
        <dbReference type="EMBL" id="RHN60276.1"/>
    </source>
</evidence>
<proteinExistence type="predicted"/>
<reference evidence="1" key="1">
    <citation type="journal article" date="2018" name="Nat. Plants">
        <title>Whole-genome landscape of Medicago truncatula symbiotic genes.</title>
        <authorList>
            <person name="Pecrix Y."/>
            <person name="Gamas P."/>
            <person name="Carrere S."/>
        </authorList>
    </citation>
    <scope>NUCLEOTIDE SEQUENCE</scope>
    <source>
        <tissue evidence="1">Leaves</tissue>
    </source>
</reference>
<protein>
    <submittedName>
        <fullName evidence="1">Uncharacterized protein</fullName>
    </submittedName>
</protein>
<dbReference type="Gramene" id="rna22560">
    <property type="protein sequence ID" value="RHN60276.1"/>
    <property type="gene ID" value="gene22560"/>
</dbReference>
<organism evidence="1">
    <name type="scientific">Medicago truncatula</name>
    <name type="common">Barrel medic</name>
    <name type="synonym">Medicago tribuloides</name>
    <dbReference type="NCBI Taxonomy" id="3880"/>
    <lineage>
        <taxon>Eukaryota</taxon>
        <taxon>Viridiplantae</taxon>
        <taxon>Streptophyta</taxon>
        <taxon>Embryophyta</taxon>
        <taxon>Tracheophyta</taxon>
        <taxon>Spermatophyta</taxon>
        <taxon>Magnoliopsida</taxon>
        <taxon>eudicotyledons</taxon>
        <taxon>Gunneridae</taxon>
        <taxon>Pentapetalae</taxon>
        <taxon>rosids</taxon>
        <taxon>fabids</taxon>
        <taxon>Fabales</taxon>
        <taxon>Fabaceae</taxon>
        <taxon>Papilionoideae</taxon>
        <taxon>50 kb inversion clade</taxon>
        <taxon>NPAAA clade</taxon>
        <taxon>Hologalegina</taxon>
        <taxon>IRL clade</taxon>
        <taxon>Trifolieae</taxon>
        <taxon>Medicago</taxon>
    </lineage>
</organism>
<dbReference type="AlphaFoldDB" id="A0A396I3R0"/>